<dbReference type="AlphaFoldDB" id="A0A1Q2CIG0"/>
<dbReference type="RefSeq" id="WP_077344039.1">
    <property type="nucleotide sequence ID" value="NZ_CP019605.1"/>
</dbReference>
<evidence type="ECO:0000313" key="2">
    <source>
        <dbReference type="Proteomes" id="UP000188324"/>
    </source>
</evidence>
<evidence type="ECO:0000313" key="1">
    <source>
        <dbReference type="EMBL" id="AQP45835.1"/>
    </source>
</evidence>
<accession>A0A1Q2CIG0</accession>
<reference evidence="1 2" key="1">
    <citation type="journal article" date="2016" name="Int. J. Syst. Evol. Microbiol.">
        <title>Tessaracoccus flavus sp. nov., isolated from the drainage system of a lindane-producing factory.</title>
        <authorList>
            <person name="Kumari R."/>
            <person name="Singh P."/>
            <person name="Schumann P."/>
            <person name="Lal R."/>
        </authorList>
    </citation>
    <scope>NUCLEOTIDE SEQUENCE [LARGE SCALE GENOMIC DNA]</scope>
    <source>
        <strain evidence="1 2">RP1T</strain>
    </source>
</reference>
<dbReference type="OrthoDB" id="3722468at2"/>
<dbReference type="Proteomes" id="UP000188324">
    <property type="component" value="Chromosome"/>
</dbReference>
<dbReference type="EMBL" id="CP019605">
    <property type="protein sequence ID" value="AQP45835.1"/>
    <property type="molecule type" value="Genomic_DNA"/>
</dbReference>
<dbReference type="KEGG" id="tfl:RPIT_14315"/>
<protein>
    <submittedName>
        <fullName evidence="1">Uncharacterized protein</fullName>
    </submittedName>
</protein>
<proteinExistence type="predicted"/>
<dbReference type="STRING" id="1610493.RPIT_14315"/>
<sequence>MTLKRRLAAALAAAAMLVWGRVATAAAEEVDMYSNPGGHANNGRLWQTDCEMYSSTVVRCETDIWASVVRYENGRFRTITGWHFNNLTYLPSYRGAWANNPLGVPSDSFTSNGRTWRTECDTAATGSGACRSYIWTNYAAYEGGAYRNKTGWVFNNLVRFAHDQIQPVKTVPPHVLDQVRLDFSGLGPLKAGVSHADLARLGYLTATGHECDAYRETTELRSRGIAVTFGRSDVLVQSRNIFTVDGARPGLSIGSIRGIYGSRFKVEAKENYGRTQYFGSVREGDRELIFRVRGVPDGYGGFEYAPTRTLVDTDVVYEISAGEYTDDVSWGGC</sequence>
<name>A0A1Q2CIG0_9ACTN</name>
<organism evidence="1 2">
    <name type="scientific">Tessaracoccus flavus</name>
    <dbReference type="NCBI Taxonomy" id="1610493"/>
    <lineage>
        <taxon>Bacteria</taxon>
        <taxon>Bacillati</taxon>
        <taxon>Actinomycetota</taxon>
        <taxon>Actinomycetes</taxon>
        <taxon>Propionibacteriales</taxon>
        <taxon>Propionibacteriaceae</taxon>
        <taxon>Tessaracoccus</taxon>
    </lineage>
</organism>
<gene>
    <name evidence="1" type="ORF">RPIT_14315</name>
</gene>
<keyword evidence="2" id="KW-1185">Reference proteome</keyword>